<reference evidence="1 2" key="1">
    <citation type="submission" date="2020-07" db="EMBL/GenBank/DDBJ databases">
        <title>Comparative genomics of pyrophilous fungi reveals a link between fire events and developmental genes.</title>
        <authorList>
            <consortium name="DOE Joint Genome Institute"/>
            <person name="Steindorff A.S."/>
            <person name="Carver A."/>
            <person name="Calhoun S."/>
            <person name="Stillman K."/>
            <person name="Liu H."/>
            <person name="Lipzen A."/>
            <person name="Pangilinan J."/>
            <person name="Labutti K."/>
            <person name="Bruns T.D."/>
            <person name="Grigoriev I.V."/>
        </authorList>
    </citation>
    <scope>NUCLEOTIDE SEQUENCE [LARGE SCALE GENOMIC DNA]</scope>
    <source>
        <strain evidence="1 2">CBS 144469</strain>
    </source>
</reference>
<name>A0A8H6MG69_9AGAR</name>
<comment type="caution">
    <text evidence="1">The sequence shown here is derived from an EMBL/GenBank/DDBJ whole genome shotgun (WGS) entry which is preliminary data.</text>
</comment>
<evidence type="ECO:0000313" key="2">
    <source>
        <dbReference type="Proteomes" id="UP000521943"/>
    </source>
</evidence>
<evidence type="ECO:0000313" key="1">
    <source>
        <dbReference type="EMBL" id="KAF6763232.1"/>
    </source>
</evidence>
<gene>
    <name evidence="1" type="ORF">DFP72DRAFT_875091</name>
</gene>
<dbReference type="Proteomes" id="UP000521943">
    <property type="component" value="Unassembled WGS sequence"/>
</dbReference>
<dbReference type="OrthoDB" id="10334097at2759"/>
<sequence length="203" mass="22648">MASITEEDNPGAYRTDIEYIVKNSPIDASYIHPVTGKRIFESIPVGDRVWITNVNSLRTSGSSDDKPTADSYNYHISSMKKVSVGKIVDFPGSDEVTFPHVYLARDNSQKQSYSPDIWNPGEYAYVALHYNGGLKYPAPGDYVEIRSEPMTRLGTGKLPKNLKGNTQSIYYKVCKVHTETIVEESHWSGRRRILAGNLTPVSG</sequence>
<proteinExistence type="predicted"/>
<protein>
    <submittedName>
        <fullName evidence="1">Uncharacterized protein</fullName>
    </submittedName>
</protein>
<keyword evidence="2" id="KW-1185">Reference proteome</keyword>
<dbReference type="EMBL" id="JACGCI010000006">
    <property type="protein sequence ID" value="KAF6763232.1"/>
    <property type="molecule type" value="Genomic_DNA"/>
</dbReference>
<organism evidence="1 2">
    <name type="scientific">Ephemerocybe angulata</name>
    <dbReference type="NCBI Taxonomy" id="980116"/>
    <lineage>
        <taxon>Eukaryota</taxon>
        <taxon>Fungi</taxon>
        <taxon>Dikarya</taxon>
        <taxon>Basidiomycota</taxon>
        <taxon>Agaricomycotina</taxon>
        <taxon>Agaricomycetes</taxon>
        <taxon>Agaricomycetidae</taxon>
        <taxon>Agaricales</taxon>
        <taxon>Agaricineae</taxon>
        <taxon>Psathyrellaceae</taxon>
        <taxon>Ephemerocybe</taxon>
    </lineage>
</organism>
<dbReference type="AlphaFoldDB" id="A0A8H6MG69"/>
<accession>A0A8H6MG69</accession>